<evidence type="ECO:0000313" key="15">
    <source>
        <dbReference type="Proteomes" id="UP000004322"/>
    </source>
</evidence>
<comment type="subcellular location">
    <subcellularLocation>
        <location evidence="2">Cell membrane</location>
        <topology evidence="2">Multi-pass membrane protein</topology>
    </subcellularLocation>
</comment>
<keyword evidence="7" id="KW-1003">Cell membrane</keyword>
<dbReference type="NCBIfam" id="TIGR00797">
    <property type="entry name" value="matE"/>
    <property type="match status" value="1"/>
</dbReference>
<gene>
    <name evidence="14" type="ORF">STRCR_0518</name>
</gene>
<keyword evidence="9 13" id="KW-1133">Transmembrane helix</keyword>
<evidence type="ECO:0000256" key="13">
    <source>
        <dbReference type="SAM" id="Phobius"/>
    </source>
</evidence>
<evidence type="ECO:0000313" key="14">
    <source>
        <dbReference type="EMBL" id="EHI74927.1"/>
    </source>
</evidence>
<dbReference type="PANTHER" id="PTHR43298:SF2">
    <property type="entry name" value="FMN_FAD EXPORTER YEEO-RELATED"/>
    <property type="match status" value="1"/>
</dbReference>
<sequence>MAFLFIYQMNYQKNIMNLALPAMVENFLQMLMGVVDNYLVAQVGIVAVSGVSVANNILAIYQAVLIALGSAVASLIAKNLGAKEPILARRNSWDALLLTLALTVLLGLFSIFAGSSLLSLLGTQRNVTQAGGTYLAIVGGGVLFLGLMTVLGNILRAQGRPKVSMYVSLFSNLLNALLSSIAIFVCHWGISGVAFSTVLSRLIGTLLLWSSAKLDVREFRASRLWNKALLNLALPASGERLMMRAGDVIIVSLIVGLGTKAVAGNAIGETLTQFNYMPGMGVATATVILVAHSLGQEDYQALRQIVRETYWLAAFLMLIVGGLIFLLGNHLSGLFTSDGSVIAYSGIVIFYSFVGSLITAGTLIYTAVWQGLGKANLPFYATSFGMWIIRIGLGYLLVVALGYGLSAVWLATLADNAFRFAFLYLRYKNVKFLKN</sequence>
<evidence type="ECO:0000256" key="3">
    <source>
        <dbReference type="ARBA" id="ARBA00010199"/>
    </source>
</evidence>
<feature type="transmembrane region" description="Helical" evidence="13">
    <location>
        <begin position="341"/>
        <end position="365"/>
    </location>
</feature>
<keyword evidence="10" id="KW-0406">Ion transport</keyword>
<feature type="transmembrane region" description="Helical" evidence="13">
    <location>
        <begin position="37"/>
        <end position="54"/>
    </location>
</feature>
<keyword evidence="15" id="KW-1185">Reference proteome</keyword>
<feature type="transmembrane region" description="Helical" evidence="13">
    <location>
        <begin position="274"/>
        <end position="294"/>
    </location>
</feature>
<dbReference type="PIRSF" id="PIRSF006603">
    <property type="entry name" value="DinF"/>
    <property type="match status" value="1"/>
</dbReference>
<evidence type="ECO:0000256" key="9">
    <source>
        <dbReference type="ARBA" id="ARBA00022989"/>
    </source>
</evidence>
<dbReference type="AlphaFoldDB" id="G5JQD4"/>
<dbReference type="InterPro" id="IPR050222">
    <property type="entry name" value="MATE_MdtK"/>
</dbReference>
<evidence type="ECO:0000256" key="11">
    <source>
        <dbReference type="ARBA" id="ARBA00023136"/>
    </source>
</evidence>
<organism evidence="14 15">
    <name type="scientific">Streptococcus criceti HS-6</name>
    <dbReference type="NCBI Taxonomy" id="873449"/>
    <lineage>
        <taxon>Bacteria</taxon>
        <taxon>Bacillati</taxon>
        <taxon>Bacillota</taxon>
        <taxon>Bacilli</taxon>
        <taxon>Lactobacillales</taxon>
        <taxon>Streptococcaceae</taxon>
        <taxon>Streptococcus</taxon>
    </lineage>
</organism>
<evidence type="ECO:0000256" key="6">
    <source>
        <dbReference type="ARBA" id="ARBA00022449"/>
    </source>
</evidence>
<dbReference type="EMBL" id="AEUV02000002">
    <property type="protein sequence ID" value="EHI74927.1"/>
    <property type="molecule type" value="Genomic_DNA"/>
</dbReference>
<dbReference type="eggNOG" id="COG0534">
    <property type="taxonomic scope" value="Bacteria"/>
</dbReference>
<reference evidence="14" key="1">
    <citation type="submission" date="2011-07" db="EMBL/GenBank/DDBJ databases">
        <authorList>
            <person name="Stanhope M.J."/>
            <person name="Durkin A.S."/>
            <person name="Hostetler J."/>
            <person name="Kim M."/>
            <person name="Radune D."/>
            <person name="Singh I."/>
            <person name="Town C.D."/>
        </authorList>
    </citation>
    <scope>NUCLEOTIDE SEQUENCE [LARGE SCALE GENOMIC DNA]</scope>
    <source>
        <strain evidence="14">HS-6</strain>
    </source>
</reference>
<feature type="transmembrane region" description="Helical" evidence="13">
    <location>
        <begin position="133"/>
        <end position="151"/>
    </location>
</feature>
<protein>
    <recommendedName>
        <fullName evidence="4">Probable multidrug resistance protein NorM</fullName>
    </recommendedName>
    <alternativeName>
        <fullName evidence="12">Multidrug-efflux transporter</fullName>
    </alternativeName>
</protein>
<evidence type="ECO:0000256" key="5">
    <source>
        <dbReference type="ARBA" id="ARBA00022448"/>
    </source>
</evidence>
<comment type="caution">
    <text evidence="14">The sequence shown here is derived from an EMBL/GenBank/DDBJ whole genome shotgun (WGS) entry which is preliminary data.</text>
</comment>
<evidence type="ECO:0000256" key="8">
    <source>
        <dbReference type="ARBA" id="ARBA00022692"/>
    </source>
</evidence>
<proteinExistence type="inferred from homology"/>
<evidence type="ECO:0000256" key="4">
    <source>
        <dbReference type="ARBA" id="ARBA00020268"/>
    </source>
</evidence>
<keyword evidence="5" id="KW-0813">Transport</keyword>
<evidence type="ECO:0000256" key="1">
    <source>
        <dbReference type="ARBA" id="ARBA00003408"/>
    </source>
</evidence>
<evidence type="ECO:0000256" key="2">
    <source>
        <dbReference type="ARBA" id="ARBA00004651"/>
    </source>
</evidence>
<dbReference type="GO" id="GO:0006811">
    <property type="term" value="P:monoatomic ion transport"/>
    <property type="evidence" value="ECO:0007669"/>
    <property type="project" value="UniProtKB-KW"/>
</dbReference>
<keyword evidence="6" id="KW-0050">Antiport</keyword>
<feature type="transmembrane region" description="Helical" evidence="13">
    <location>
        <begin position="377"/>
        <end position="401"/>
    </location>
</feature>
<comment type="similarity">
    <text evidence="3">Belongs to the multi antimicrobial extrusion (MATE) (TC 2.A.66.1) family.</text>
</comment>
<dbReference type="InterPro" id="IPR002528">
    <property type="entry name" value="MATE_fam"/>
</dbReference>
<dbReference type="STRING" id="873449.STRCR_0518"/>
<evidence type="ECO:0000256" key="12">
    <source>
        <dbReference type="ARBA" id="ARBA00031636"/>
    </source>
</evidence>
<dbReference type="GO" id="GO:0042910">
    <property type="term" value="F:xenobiotic transmembrane transporter activity"/>
    <property type="evidence" value="ECO:0007669"/>
    <property type="project" value="InterPro"/>
</dbReference>
<dbReference type="GO" id="GO:0005886">
    <property type="term" value="C:plasma membrane"/>
    <property type="evidence" value="ECO:0007669"/>
    <property type="project" value="UniProtKB-SubCell"/>
</dbReference>
<dbReference type="InterPro" id="IPR048279">
    <property type="entry name" value="MdtK-like"/>
</dbReference>
<dbReference type="Pfam" id="PF01554">
    <property type="entry name" value="MatE"/>
    <property type="match status" value="2"/>
</dbReference>
<feature type="transmembrane region" description="Helical" evidence="13">
    <location>
        <begin position="60"/>
        <end position="81"/>
    </location>
</feature>
<name>G5JQD4_STRCG</name>
<feature type="transmembrane region" description="Helical" evidence="13">
    <location>
        <begin position="93"/>
        <end position="113"/>
    </location>
</feature>
<evidence type="ECO:0000256" key="10">
    <source>
        <dbReference type="ARBA" id="ARBA00023065"/>
    </source>
</evidence>
<feature type="transmembrane region" description="Helical" evidence="13">
    <location>
        <begin position="163"/>
        <end position="184"/>
    </location>
</feature>
<accession>G5JQD4</accession>
<comment type="function">
    <text evidence="1">Multidrug efflux pump.</text>
</comment>
<dbReference type="Proteomes" id="UP000004322">
    <property type="component" value="Unassembled WGS sequence"/>
</dbReference>
<keyword evidence="11 13" id="KW-0472">Membrane</keyword>
<dbReference type="GO" id="GO:0015297">
    <property type="term" value="F:antiporter activity"/>
    <property type="evidence" value="ECO:0007669"/>
    <property type="project" value="UniProtKB-KW"/>
</dbReference>
<dbReference type="PANTHER" id="PTHR43298">
    <property type="entry name" value="MULTIDRUG RESISTANCE PROTEIN NORM-RELATED"/>
    <property type="match status" value="1"/>
</dbReference>
<feature type="transmembrane region" description="Helical" evidence="13">
    <location>
        <begin position="310"/>
        <end position="329"/>
    </location>
</feature>
<keyword evidence="8 13" id="KW-0812">Transmembrane</keyword>
<feature type="transmembrane region" description="Helical" evidence="13">
    <location>
        <begin position="248"/>
        <end position="268"/>
    </location>
</feature>
<evidence type="ECO:0000256" key="7">
    <source>
        <dbReference type="ARBA" id="ARBA00022475"/>
    </source>
</evidence>